<organism evidence="1">
    <name type="scientific">human gut metagenome</name>
    <dbReference type="NCBI Taxonomy" id="408170"/>
    <lineage>
        <taxon>unclassified sequences</taxon>
        <taxon>metagenomes</taxon>
        <taxon>organismal metagenomes</taxon>
    </lineage>
</organism>
<feature type="non-terminal residue" evidence="1">
    <location>
        <position position="688"/>
    </location>
</feature>
<reference evidence="1" key="1">
    <citation type="journal article" date="2013" name="Environ. Microbiol.">
        <title>Microbiota from the distal guts of lean and obese adolescents exhibit partial functional redundancy besides clear differences in community structure.</title>
        <authorList>
            <person name="Ferrer M."/>
            <person name="Ruiz A."/>
            <person name="Lanza F."/>
            <person name="Haange S.B."/>
            <person name="Oberbach A."/>
            <person name="Till H."/>
            <person name="Bargiela R."/>
            <person name="Campoy C."/>
            <person name="Segura M.T."/>
            <person name="Richter M."/>
            <person name="von Bergen M."/>
            <person name="Seifert J."/>
            <person name="Suarez A."/>
        </authorList>
    </citation>
    <scope>NUCLEOTIDE SEQUENCE</scope>
</reference>
<dbReference type="InterPro" id="IPR029063">
    <property type="entry name" value="SAM-dependent_MTases_sf"/>
</dbReference>
<protein>
    <submittedName>
        <fullName evidence="1">DNA methylase</fullName>
    </submittedName>
</protein>
<dbReference type="Gene3D" id="3.40.50.150">
    <property type="entry name" value="Vaccinia Virus protein VP39"/>
    <property type="match status" value="1"/>
</dbReference>
<dbReference type="PANTHER" id="PTHR41313">
    <property type="entry name" value="ADENINE-SPECIFIC METHYLTRANSFERASE"/>
    <property type="match status" value="1"/>
</dbReference>
<sequence>DVLAHGLIGAPDKAELSELMRTGKPNREIAQWLGRAFPGIVETMELETGDTADYRTTSEGIELEVLDADEKRLAMLFFRWDEVAPLLRGLYARQLDGFGQEQAEPAIAADTTVEEPIETAKPTEEPTAETPAFHSEPVTVYPGEQNHLPYDVVVERLHVNQPEPTPPEPRPPENFRILDDDLGKGGPKEKFWRNIKAIATLKQIEQENRYATPEEQHILSQYVGWGGLADAFDPDKPAWAAEYAELKELLTPEEYEAARASTLNAHYTSPTVIRAIYDAVEQMGFRTGNILEPSCGVGNFFGMLPESMAGSRLYGVELDSISGRIAKQLYPKADITVAGFETTDRRDFYDLAIGNVPFGQYQVNDKAYNKLGFNIHNYFFAKALDQVRPGGVVAFVTSRYTMDAKDSTVRRYLAQRAELLGAIRLPNNAFRANAGTDVVSDILFLQKRDRPLDIAPDWTQTGRTEEGFTVNQYFLDHPEMVLGSPTAESTQYGKQDYTVAPIEGLELADQLHDAVKYIRGTYQEAALPELGEGEDIDESLPADPNVKNYSYTVVDGAVYFRENSRMVRPDLNATAEARVKGLVGLRDCVQRLIDLEMDAAAPDADIREQMAELNRRYDDFSAKYGLINDRANRLAFADDSSYYLLCALEVLDEDGQLKHKADMFTKRTIKPHEAVTTVDTASEALAVS</sequence>
<keyword evidence="1" id="KW-0489">Methyltransferase</keyword>
<dbReference type="InterPro" id="IPR052933">
    <property type="entry name" value="DNA_Protect_Modify"/>
</dbReference>
<comment type="caution">
    <text evidence="1">The sequence shown here is derived from an EMBL/GenBank/DDBJ whole genome shotgun (WGS) entry which is preliminary data.</text>
</comment>
<dbReference type="SUPFAM" id="SSF53335">
    <property type="entry name" value="S-adenosyl-L-methionine-dependent methyltransferases"/>
    <property type="match status" value="1"/>
</dbReference>
<name>K1RTA8_9ZZZZ</name>
<feature type="non-terminal residue" evidence="1">
    <location>
        <position position="1"/>
    </location>
</feature>
<keyword evidence="1" id="KW-0808">Transferase</keyword>
<dbReference type="GO" id="GO:0008168">
    <property type="term" value="F:methyltransferase activity"/>
    <property type="evidence" value="ECO:0007669"/>
    <property type="project" value="UniProtKB-KW"/>
</dbReference>
<dbReference type="GO" id="GO:0032259">
    <property type="term" value="P:methylation"/>
    <property type="evidence" value="ECO:0007669"/>
    <property type="project" value="UniProtKB-KW"/>
</dbReference>
<gene>
    <name evidence="1" type="ORF">LEA_20510</name>
</gene>
<dbReference type="EMBL" id="AJWY01014096">
    <property type="protein sequence ID" value="EKC44745.1"/>
    <property type="molecule type" value="Genomic_DNA"/>
</dbReference>
<dbReference type="AlphaFoldDB" id="K1RTA8"/>
<dbReference type="PANTHER" id="PTHR41313:SF1">
    <property type="entry name" value="DNA METHYLASE ADENINE-SPECIFIC DOMAIN-CONTAINING PROTEIN"/>
    <property type="match status" value="1"/>
</dbReference>
<proteinExistence type="predicted"/>
<accession>K1RTA8</accession>
<evidence type="ECO:0000313" key="1">
    <source>
        <dbReference type="EMBL" id="EKC44745.1"/>
    </source>
</evidence>
<dbReference type="PRINTS" id="PR00507">
    <property type="entry name" value="N12N6MTFRASE"/>
</dbReference>